<reference evidence="5 6" key="1">
    <citation type="journal article" date="2017" name="Sci. Rep.">
        <title>Pneumococcal prophages are diverse, but not without structure or history.</title>
        <authorList>
            <person name="Brueggemann A.B."/>
            <person name="Harrold C.L."/>
            <person name="Rezaei Javan R."/>
            <person name="van Tonder A.J."/>
            <person name="McDonnell A.J."/>
            <person name="Edwards B.A."/>
        </authorList>
    </citation>
    <scope>NUCLEOTIDE SEQUENCE [LARGE SCALE GENOMIC DNA]</scope>
</reference>
<evidence type="ECO:0000313" key="6">
    <source>
        <dbReference type="Proteomes" id="UP000225836"/>
    </source>
</evidence>
<evidence type="ECO:0000256" key="3">
    <source>
        <dbReference type="SAM" id="Coils"/>
    </source>
</evidence>
<comment type="subcellular location">
    <subcellularLocation>
        <location evidence="1">Virion</location>
    </subcellularLocation>
</comment>
<gene>
    <name evidence="5" type="ORF">IPP21_00038</name>
</gene>
<keyword evidence="2" id="KW-0946">Virion</keyword>
<evidence type="ECO:0000313" key="5">
    <source>
        <dbReference type="EMBL" id="APD22270.1"/>
    </source>
</evidence>
<accession>A0A1S5S9N0</accession>
<keyword evidence="3" id="KW-0175">Coiled coil</keyword>
<feature type="coiled-coil region" evidence="3">
    <location>
        <begin position="11"/>
        <end position="89"/>
    </location>
</feature>
<organism evidence="5 6">
    <name type="scientific">Streptococcus phage IPP21</name>
    <dbReference type="NCBI Taxonomy" id="1916161"/>
    <lineage>
        <taxon>Viruses</taxon>
        <taxon>Duplodnaviria</taxon>
        <taxon>Heunggongvirae</taxon>
        <taxon>Uroviricota</taxon>
        <taxon>Caudoviricetes</taxon>
        <taxon>Mcshanvirinae</taxon>
        <taxon>Medawarvirus</taxon>
        <taxon>Medawarvirus IPP21</taxon>
    </lineage>
</organism>
<feature type="domain" description="Phage capsid-like C-terminal" evidence="4">
    <location>
        <begin position="148"/>
        <end position="375"/>
    </location>
</feature>
<dbReference type="SUPFAM" id="SSF56563">
    <property type="entry name" value="Major capsid protein gp5"/>
    <property type="match status" value="1"/>
</dbReference>
<dbReference type="GO" id="GO:0044423">
    <property type="term" value="C:virion component"/>
    <property type="evidence" value="ECO:0007669"/>
    <property type="project" value="UniProtKB-KW"/>
</dbReference>
<dbReference type="NCBIfam" id="TIGR01554">
    <property type="entry name" value="major_cap_HK97"/>
    <property type="match status" value="1"/>
</dbReference>
<proteinExistence type="predicted"/>
<protein>
    <submittedName>
        <fullName evidence="5">Capsid protein</fullName>
    </submittedName>
</protein>
<dbReference type="InterPro" id="IPR024455">
    <property type="entry name" value="Phage_capsid"/>
</dbReference>
<name>A0A1S5S9N0_9CAUD</name>
<dbReference type="EMBL" id="KY065462">
    <property type="protein sequence ID" value="APD22270.1"/>
    <property type="molecule type" value="Genomic_DNA"/>
</dbReference>
<evidence type="ECO:0000256" key="1">
    <source>
        <dbReference type="ARBA" id="ARBA00004328"/>
    </source>
</evidence>
<sequence length="393" mass="44012">MNKALIFGARMRAKATKVVELEETIEELNKRSVVELEKLDRAKNDEEVLAVEKTVDGLQREIEEKEAEKVQLENEIDELDKQIKEQNRKAPTPGKMEERGGKTLGQREAFNHYLRTKEARADGFKSAEGEAIIPVELMTPKEAKQDKTDLTSLVNIVNVKNASGKWSVVKLTDQAMNTVEELEENPELAKPTFTKVNYEIKTRRGHLPVSQEFIDDADYDVMGLVAKQTKNQERITKNKEIAKVLKTATSKSAAGLDGLKDILNVELKTYYNATIVCTQSMFAALDKIKDKDGRYMLQTDITSPTGYKFAGRVIVVYPDDIIGESKGDLKAFIGDVGEFATLFDRAQTTVKWQDDKIYGQYLGTANRFDVKKVDEAAGFYVTYTDAVGEGGSV</sequence>
<evidence type="ECO:0000256" key="2">
    <source>
        <dbReference type="ARBA" id="ARBA00022844"/>
    </source>
</evidence>
<dbReference type="Proteomes" id="UP000225836">
    <property type="component" value="Segment"/>
</dbReference>
<keyword evidence="6" id="KW-1185">Reference proteome</keyword>
<dbReference type="InterPro" id="IPR054612">
    <property type="entry name" value="Phage_capsid-like_C"/>
</dbReference>
<evidence type="ECO:0000259" key="4">
    <source>
        <dbReference type="Pfam" id="PF05065"/>
    </source>
</evidence>
<dbReference type="Pfam" id="PF05065">
    <property type="entry name" value="Phage_capsid"/>
    <property type="match status" value="1"/>
</dbReference>